<dbReference type="InterPro" id="IPR055239">
    <property type="entry name" value="TS_C"/>
</dbReference>
<evidence type="ECO:0000256" key="2">
    <source>
        <dbReference type="SAM" id="Phobius"/>
    </source>
</evidence>
<keyword evidence="6" id="KW-1185">Reference proteome</keyword>
<dbReference type="PRINTS" id="PR01803">
    <property type="entry name" value="TCSIALIDASE"/>
</dbReference>
<dbReference type="Pfam" id="PF13859">
    <property type="entry name" value="BNR_3"/>
    <property type="match status" value="1"/>
</dbReference>
<keyword evidence="2" id="KW-0812">Transmembrane</keyword>
<keyword evidence="2" id="KW-1133">Transmembrane helix</keyword>
<name>K2NHN9_TRYCR</name>
<dbReference type="InterPro" id="IPR011040">
    <property type="entry name" value="Sialidase"/>
</dbReference>
<dbReference type="Gene3D" id="2.120.10.10">
    <property type="match status" value="1"/>
</dbReference>
<evidence type="ECO:0000256" key="1">
    <source>
        <dbReference type="SAM" id="MobiDB-lite"/>
    </source>
</evidence>
<dbReference type="GO" id="GO:0004308">
    <property type="term" value="F:exo-alpha-sialidase activity"/>
    <property type="evidence" value="ECO:0007669"/>
    <property type="project" value="InterPro"/>
</dbReference>
<dbReference type="CDD" id="cd15482">
    <property type="entry name" value="Sialidase_non-viral"/>
    <property type="match status" value="1"/>
</dbReference>
<dbReference type="SUPFAM" id="SSF49899">
    <property type="entry name" value="Concanavalin A-like lectins/glucanases"/>
    <property type="match status" value="1"/>
</dbReference>
<dbReference type="Proteomes" id="UP000007350">
    <property type="component" value="Unassembled WGS sequence"/>
</dbReference>
<sequence length="1014" mass="109256">MVCVCECEGWCGVAGQGGGAWRWRVAERAGTLSSRRSLLSSHPAWLVCVLLLFFAGDGSPCRPFRIVLCLALCVGALLCTPRTCLMHCRCRSPLHLLNTHARKESKQALNTTVKFEGSERTNDNSTHTAHTHIYMHSRVAAAMAPRTHNRRRVTGSSGRRREGGESERQRPNMSRRVFHSALLLLLIVWMCGAAGSVQAKKHGARADHRSGGHSLGPFQRGHRVANTPAADHTFLNPHLVNVNGMLVAITGALLNGSVGSESASMHLMAKISTDGGRTWQPYAGQVNSAVPAPRPSQILSPAPFEAFDPFFACVEGYDLKEDAMYRLIAKRGRSFFDSVIHFLEMGPAQARGLSMNSVSMSILFPYPYKSGDFLAFLNDASTPIMKMADNTLVFPVQFLTFRRGSASTIMYWNSDQKQWIPGKNATPAGCTNPSILEWEAGKIIMITSCKYGRRRVYESTDKGDTWKEALGTLSHVWSNALADTGLHVQSGFITATIGGRKVILLTQLEYPRQDGKGEIHLWLTDTNRIYHVGLLPTGESATSSSLLYVNDKLYCLYRASVGRNSGAFFLDLTFELYKVKDALSTWTANDNALRQCRPIAPGAAASGGSCSVPFPTAGLVSHLAGNVRLGEWKDEYLGVNAVVRGAAKKFPNGLTFEGHDAGAKWPVVDEQWPTRPLHFANYGFTLAATVSIHEEPTEVTPLMGLMRMRGTPLLGLSYDNNVGWILMPAPYPNYANKWELNQTYHVVLKMHDGVGSLYVDGKYLSNFTLPPPSDELRNEASHFYFGAYDQQLLIGKIHATVTNVFLYNRPLNDTEIGHLNANKVTIPPPKRLQAPASATSPSVKPVTTSVATKAQATAPAGSTITTSSAGEGTVNQLASGVPPSVASTEDGTQTVVTEGEGNMQGYPPTQASGGTSDAASANPNNAEGKGQDEPAGTPAEAVSSGEDGETAGGADGRGEIHPQDGKADAAALELALSSDLEIMSQGDNSFAGTTRESRVLPLLLLLGLWGLAAA</sequence>
<feature type="domain" description="Trans-sialidase C-terminal" evidence="4">
    <location>
        <begin position="615"/>
        <end position="813"/>
    </location>
</feature>
<dbReference type="AlphaFoldDB" id="K2NHN9"/>
<evidence type="ECO:0000259" key="3">
    <source>
        <dbReference type="Pfam" id="PF13859"/>
    </source>
</evidence>
<feature type="compositionally biased region" description="Polar residues" evidence="1">
    <location>
        <begin position="836"/>
        <end position="878"/>
    </location>
</feature>
<dbReference type="EMBL" id="AHKC01003654">
    <property type="protein sequence ID" value="EKF38900.1"/>
    <property type="molecule type" value="Genomic_DNA"/>
</dbReference>
<dbReference type="Pfam" id="PF11052">
    <property type="entry name" value="Tr-sialidase_C"/>
    <property type="match status" value="1"/>
</dbReference>
<dbReference type="Gene3D" id="2.60.120.200">
    <property type="match status" value="1"/>
</dbReference>
<dbReference type="InterPro" id="IPR021287">
    <property type="entry name" value="Trans-sialidase_CS"/>
</dbReference>
<protein>
    <submittedName>
        <fullName evidence="5">Trans-sialidase, putative</fullName>
    </submittedName>
</protein>
<reference evidence="5 6" key="1">
    <citation type="journal article" date="2012" name="BMC Genomics">
        <title>Comparative genomic analysis of human infective Trypanosoma cruzi lineages with the bat-restricted subspecies T. cruzi marinkellei.</title>
        <authorList>
            <person name="Franzen O."/>
            <person name="Talavera-Lopez C."/>
            <person name="Ochaya S."/>
            <person name="Butler C.E."/>
            <person name="Messenger L.A."/>
            <person name="Lewis M.D."/>
            <person name="Llewellyn M.S."/>
            <person name="Marinkelle C.J."/>
            <person name="Tyler K.M."/>
            <person name="Miles M.A."/>
            <person name="Andersson B."/>
        </authorList>
    </citation>
    <scope>NUCLEOTIDE SEQUENCE [LARGE SCALE GENOMIC DNA]</scope>
    <source>
        <strain evidence="5 6">B7</strain>
    </source>
</reference>
<keyword evidence="2" id="KW-0472">Membrane</keyword>
<feature type="compositionally biased region" description="Polar residues" evidence="1">
    <location>
        <begin position="907"/>
        <end position="925"/>
    </location>
</feature>
<feature type="compositionally biased region" description="Basic and acidic residues" evidence="1">
    <location>
        <begin position="159"/>
        <end position="170"/>
    </location>
</feature>
<dbReference type="SUPFAM" id="SSF50939">
    <property type="entry name" value="Sialidases"/>
    <property type="match status" value="1"/>
</dbReference>
<feature type="transmembrane region" description="Helical" evidence="2">
    <location>
        <begin position="38"/>
        <end position="56"/>
    </location>
</feature>
<proteinExistence type="predicted"/>
<feature type="region of interest" description="Disordered" evidence="1">
    <location>
        <begin position="140"/>
        <end position="173"/>
    </location>
</feature>
<dbReference type="InterPro" id="IPR008377">
    <property type="entry name" value="Sialidase_trypan"/>
</dbReference>
<feature type="region of interest" description="Disordered" evidence="1">
    <location>
        <begin position="826"/>
        <end position="967"/>
    </location>
</feature>
<accession>K2NHN9</accession>
<feature type="transmembrane region" description="Helical" evidence="2">
    <location>
        <begin position="62"/>
        <end position="79"/>
    </location>
</feature>
<evidence type="ECO:0000313" key="6">
    <source>
        <dbReference type="Proteomes" id="UP000007350"/>
    </source>
</evidence>
<comment type="caution">
    <text evidence="5">The sequence shown here is derived from an EMBL/GenBank/DDBJ whole genome shotgun (WGS) entry which is preliminary data.</text>
</comment>
<evidence type="ECO:0000259" key="4">
    <source>
        <dbReference type="Pfam" id="PF22925"/>
    </source>
</evidence>
<gene>
    <name evidence="5" type="ORF">MOQ_000884</name>
</gene>
<feature type="compositionally biased region" description="Basic and acidic residues" evidence="1">
    <location>
        <begin position="956"/>
        <end position="967"/>
    </location>
</feature>
<feature type="compositionally biased region" description="Polar residues" evidence="1">
    <location>
        <begin position="885"/>
        <end position="896"/>
    </location>
</feature>
<dbReference type="Pfam" id="PF22925">
    <property type="entry name" value="TS_C"/>
    <property type="match status" value="1"/>
</dbReference>
<organism evidence="5 6">
    <name type="scientific">Trypanosoma cruzi marinkellei</name>
    <dbReference type="NCBI Taxonomy" id="85056"/>
    <lineage>
        <taxon>Eukaryota</taxon>
        <taxon>Discoba</taxon>
        <taxon>Euglenozoa</taxon>
        <taxon>Kinetoplastea</taxon>
        <taxon>Metakinetoplastina</taxon>
        <taxon>Trypanosomatida</taxon>
        <taxon>Trypanosomatidae</taxon>
        <taxon>Trypanosoma</taxon>
        <taxon>Schizotrypanum</taxon>
    </lineage>
</organism>
<feature type="transmembrane region" description="Helical" evidence="2">
    <location>
        <begin position="177"/>
        <end position="197"/>
    </location>
</feature>
<evidence type="ECO:0000313" key="5">
    <source>
        <dbReference type="EMBL" id="EKF38900.1"/>
    </source>
</evidence>
<feature type="domain" description="Sialidase" evidence="3">
    <location>
        <begin position="237"/>
        <end position="557"/>
    </location>
</feature>
<dbReference type="InterPro" id="IPR036278">
    <property type="entry name" value="Sialidase_sf"/>
</dbReference>
<dbReference type="InterPro" id="IPR013320">
    <property type="entry name" value="ConA-like_dom_sf"/>
</dbReference>